<accession>A0ABY8QL72</accession>
<dbReference type="PANTHER" id="PTHR22911">
    <property type="entry name" value="ACYL-MALONYL CONDENSING ENZYME-RELATED"/>
    <property type="match status" value="1"/>
</dbReference>
<dbReference type="Pfam" id="PF00892">
    <property type="entry name" value="EamA"/>
    <property type="match status" value="1"/>
</dbReference>
<evidence type="ECO:0000259" key="2">
    <source>
        <dbReference type="Pfam" id="PF00892"/>
    </source>
</evidence>
<dbReference type="InterPro" id="IPR037185">
    <property type="entry name" value="EmrE-like"/>
</dbReference>
<evidence type="ECO:0000313" key="3">
    <source>
        <dbReference type="EMBL" id="WGW05385.1"/>
    </source>
</evidence>
<keyword evidence="1" id="KW-0812">Transmembrane</keyword>
<evidence type="ECO:0000256" key="1">
    <source>
        <dbReference type="SAM" id="Phobius"/>
    </source>
</evidence>
<dbReference type="Proteomes" id="UP001241605">
    <property type="component" value="Chromosome"/>
</dbReference>
<keyword evidence="1" id="KW-1133">Transmembrane helix</keyword>
<keyword evidence="4" id="KW-1185">Reference proteome</keyword>
<evidence type="ECO:0000313" key="4">
    <source>
        <dbReference type="Proteomes" id="UP001241605"/>
    </source>
</evidence>
<proteinExistence type="predicted"/>
<feature type="transmembrane region" description="Helical" evidence="1">
    <location>
        <begin position="139"/>
        <end position="157"/>
    </location>
</feature>
<feature type="transmembrane region" description="Helical" evidence="1">
    <location>
        <begin position="86"/>
        <end position="106"/>
    </location>
</feature>
<dbReference type="PANTHER" id="PTHR22911:SF103">
    <property type="entry name" value="BLR2811 PROTEIN"/>
    <property type="match status" value="1"/>
</dbReference>
<feature type="transmembrane region" description="Helical" evidence="1">
    <location>
        <begin position="276"/>
        <end position="294"/>
    </location>
</feature>
<name>A0ABY8QL72_9RHOB</name>
<feature type="transmembrane region" description="Helical" evidence="1">
    <location>
        <begin position="250"/>
        <end position="270"/>
    </location>
</feature>
<dbReference type="InterPro" id="IPR000620">
    <property type="entry name" value="EamA_dom"/>
</dbReference>
<dbReference type="RefSeq" id="WP_282302008.1">
    <property type="nucleotide sequence ID" value="NZ_CP124616.1"/>
</dbReference>
<feature type="transmembrane region" description="Helical" evidence="1">
    <location>
        <begin position="192"/>
        <end position="213"/>
    </location>
</feature>
<sequence length="305" mass="32639">MPVQPASPIHSAPAPSHPDNTRGIVLMALGFAFFAAGDVQAKLLTESFNPLQITWMRMTGLFLGVMIMLSFRGLHLLRTVNRPVQILRGVAAAGSASLFIFAIQHVPLADAVAVSFVAPFVVTVFGAILLREPVGPRRWVAVAIGFGGMLIVIRPGLGVFHPAILLVVLAASLFASRQILSRMLAGTDGAMTTVAYTSITATGLLTLTLPFVWQTPQGWQTWALIFGLAGTSAIGEVLVIRALDIAQAVVLAPLHYSLILWGTFYGYIAFAQLPDGWTLLGCGIIMASGLYTLHRERLANRKARG</sequence>
<feature type="transmembrane region" description="Helical" evidence="1">
    <location>
        <begin position="24"/>
        <end position="43"/>
    </location>
</feature>
<keyword evidence="1" id="KW-0472">Membrane</keyword>
<feature type="transmembrane region" description="Helical" evidence="1">
    <location>
        <begin position="112"/>
        <end position="130"/>
    </location>
</feature>
<dbReference type="SUPFAM" id="SSF103481">
    <property type="entry name" value="Multidrug resistance efflux transporter EmrE"/>
    <property type="match status" value="2"/>
</dbReference>
<feature type="domain" description="EamA" evidence="2">
    <location>
        <begin position="22"/>
        <end position="153"/>
    </location>
</feature>
<feature type="transmembrane region" description="Helical" evidence="1">
    <location>
        <begin position="163"/>
        <end position="180"/>
    </location>
</feature>
<protein>
    <submittedName>
        <fullName evidence="3">DMT family transporter</fullName>
    </submittedName>
</protein>
<feature type="transmembrane region" description="Helical" evidence="1">
    <location>
        <begin position="55"/>
        <end position="74"/>
    </location>
</feature>
<dbReference type="EMBL" id="CP124616">
    <property type="protein sequence ID" value="WGW05385.1"/>
    <property type="molecule type" value="Genomic_DNA"/>
</dbReference>
<reference evidence="3 4" key="1">
    <citation type="submission" date="2023-05" db="EMBL/GenBank/DDBJ databases">
        <title>YMD87, complete Genome.</title>
        <authorList>
            <person name="Zhang J."/>
            <person name="Xu X."/>
        </authorList>
    </citation>
    <scope>NUCLEOTIDE SEQUENCE [LARGE SCALE GENOMIC DNA]</scope>
    <source>
        <strain evidence="3 4">YMD87</strain>
    </source>
</reference>
<feature type="transmembrane region" description="Helical" evidence="1">
    <location>
        <begin position="219"/>
        <end position="243"/>
    </location>
</feature>
<organism evidence="3 4">
    <name type="scientific">Tropicibacter oceani</name>
    <dbReference type="NCBI Taxonomy" id="3058420"/>
    <lineage>
        <taxon>Bacteria</taxon>
        <taxon>Pseudomonadati</taxon>
        <taxon>Pseudomonadota</taxon>
        <taxon>Alphaproteobacteria</taxon>
        <taxon>Rhodobacterales</taxon>
        <taxon>Roseobacteraceae</taxon>
        <taxon>Tropicibacter</taxon>
    </lineage>
</organism>
<gene>
    <name evidence="3" type="ORF">QF118_07525</name>
</gene>